<evidence type="ECO:0000256" key="1">
    <source>
        <dbReference type="SAM" id="Phobius"/>
    </source>
</evidence>
<dbReference type="EMBL" id="JAMZDY010000001">
    <property type="protein sequence ID" value="MCP2369610.1"/>
    <property type="molecule type" value="Genomic_DNA"/>
</dbReference>
<feature type="transmembrane region" description="Helical" evidence="1">
    <location>
        <begin position="6"/>
        <end position="30"/>
    </location>
</feature>
<evidence type="ECO:0000313" key="2">
    <source>
        <dbReference type="EMBL" id="MCP2369610.1"/>
    </source>
</evidence>
<gene>
    <name evidence="2" type="ORF">BJ978_000286</name>
</gene>
<sequence>MSIEAVIWSVLGVIALVGGVGLVAAILSLVKAPKA</sequence>
<organism evidence="2 3">
    <name type="scientific">Agromyces terreus</name>
    <dbReference type="NCBI Taxonomy" id="424795"/>
    <lineage>
        <taxon>Bacteria</taxon>
        <taxon>Bacillati</taxon>
        <taxon>Actinomycetota</taxon>
        <taxon>Actinomycetes</taxon>
        <taxon>Micrococcales</taxon>
        <taxon>Microbacteriaceae</taxon>
        <taxon>Agromyces</taxon>
    </lineage>
</organism>
<protein>
    <submittedName>
        <fullName evidence="2">Membrane protein</fullName>
    </submittedName>
</protein>
<keyword evidence="1" id="KW-1133">Transmembrane helix</keyword>
<dbReference type="AlphaFoldDB" id="A0A9X2KAZ9"/>
<name>A0A9X2KAZ9_9MICO</name>
<proteinExistence type="predicted"/>
<reference evidence="2" key="1">
    <citation type="submission" date="2022-06" db="EMBL/GenBank/DDBJ databases">
        <title>Sequencing the genomes of 1000 actinobacteria strains.</title>
        <authorList>
            <person name="Klenk H.-P."/>
        </authorList>
    </citation>
    <scope>NUCLEOTIDE SEQUENCE</scope>
    <source>
        <strain evidence="2">DSM 22016</strain>
    </source>
</reference>
<keyword evidence="3" id="KW-1185">Reference proteome</keyword>
<comment type="caution">
    <text evidence="2">The sequence shown here is derived from an EMBL/GenBank/DDBJ whole genome shotgun (WGS) entry which is preliminary data.</text>
</comment>
<keyword evidence="1" id="KW-0812">Transmembrane</keyword>
<accession>A0A9X2KAZ9</accession>
<keyword evidence="1" id="KW-0472">Membrane</keyword>
<dbReference type="Proteomes" id="UP001139722">
    <property type="component" value="Unassembled WGS sequence"/>
</dbReference>
<evidence type="ECO:0000313" key="3">
    <source>
        <dbReference type="Proteomes" id="UP001139722"/>
    </source>
</evidence>